<accession>A0A2K6F7H6</accession>
<dbReference type="SUPFAM" id="SSF53474">
    <property type="entry name" value="alpha/beta-Hydrolases"/>
    <property type="match status" value="1"/>
</dbReference>
<dbReference type="AlphaFoldDB" id="A0A2K6F7H6"/>
<feature type="domain" description="Phospholipase/carboxylesterase/thioesterase" evidence="3">
    <location>
        <begin position="45"/>
        <end position="195"/>
    </location>
</feature>
<evidence type="ECO:0000259" key="3">
    <source>
        <dbReference type="Pfam" id="PF02230"/>
    </source>
</evidence>
<organism evidence="4 5">
    <name type="scientific">Propithecus coquereli</name>
    <name type="common">Coquerel's sifaka</name>
    <name type="synonym">Propithecus verreauxi coquereli</name>
    <dbReference type="NCBI Taxonomy" id="379532"/>
    <lineage>
        <taxon>Eukaryota</taxon>
        <taxon>Metazoa</taxon>
        <taxon>Chordata</taxon>
        <taxon>Craniata</taxon>
        <taxon>Vertebrata</taxon>
        <taxon>Euteleostomi</taxon>
        <taxon>Mammalia</taxon>
        <taxon>Eutheria</taxon>
        <taxon>Euarchontoglires</taxon>
        <taxon>Primates</taxon>
        <taxon>Strepsirrhini</taxon>
        <taxon>Lemuriformes</taxon>
        <taxon>Indriidae</taxon>
        <taxon>Propithecus</taxon>
    </lineage>
</organism>
<dbReference type="InterPro" id="IPR029058">
    <property type="entry name" value="AB_hydrolase_fold"/>
</dbReference>
<dbReference type="GO" id="GO:0052689">
    <property type="term" value="F:carboxylic ester hydrolase activity"/>
    <property type="evidence" value="ECO:0007669"/>
    <property type="project" value="TreeGrafter"/>
</dbReference>
<evidence type="ECO:0000313" key="4">
    <source>
        <dbReference type="Ensembl" id="ENSPCOP00000009934.1"/>
    </source>
</evidence>
<dbReference type="GeneTree" id="ENSGT00940000156197"/>
<dbReference type="Gene3D" id="3.40.50.1820">
    <property type="entry name" value="alpha/beta hydrolase"/>
    <property type="match status" value="1"/>
</dbReference>
<dbReference type="Proteomes" id="UP000233160">
    <property type="component" value="Unassembled WGS sequence"/>
</dbReference>
<dbReference type="GO" id="GO:0008474">
    <property type="term" value="F:palmitoyl-(protein) hydrolase activity"/>
    <property type="evidence" value="ECO:0007669"/>
    <property type="project" value="UniProtKB-EC"/>
</dbReference>
<reference evidence="4" key="2">
    <citation type="submission" date="2025-09" db="UniProtKB">
        <authorList>
            <consortium name="Ensembl"/>
        </authorList>
    </citation>
    <scope>IDENTIFICATION</scope>
</reference>
<dbReference type="GO" id="GO:0005737">
    <property type="term" value="C:cytoplasm"/>
    <property type="evidence" value="ECO:0007669"/>
    <property type="project" value="TreeGrafter"/>
</dbReference>
<dbReference type="PANTHER" id="PTHR10655">
    <property type="entry name" value="LYSOPHOSPHOLIPASE-RELATED"/>
    <property type="match status" value="1"/>
</dbReference>
<dbReference type="InterPro" id="IPR050565">
    <property type="entry name" value="LYPA1-2/EST-like"/>
</dbReference>
<dbReference type="Pfam" id="PF02230">
    <property type="entry name" value="Abhydrolase_2"/>
    <property type="match status" value="1"/>
</dbReference>
<evidence type="ECO:0000313" key="5">
    <source>
        <dbReference type="Proteomes" id="UP000233160"/>
    </source>
</evidence>
<evidence type="ECO:0000256" key="2">
    <source>
        <dbReference type="ARBA" id="ARBA00012423"/>
    </source>
</evidence>
<proteinExistence type="inferred from homology"/>
<sequence length="254" mass="27041">RPTGKSVCLCGRKTSVAPAVPTAPGSGGPHRGGLWCVCANTVSWESALVIFLLIHGRGDTGHSWADALSTTQLPHVKYICPHAPRIPVTLRMKMVMPSWYELTGLSPEDEAGIKKAAENMKASIEHEMKNGIPASHIVLGGFSQGGALSLYTALTCPHPLVGIVALSCWLPLHWAFLQAANGSAKDLAILQCHAEKLRSVVTPARVQFKGVMHSSCPQVMAAVKDFLRSCCLLSNQSAGPQCSPLVHGEPNEQV</sequence>
<reference evidence="4" key="1">
    <citation type="submission" date="2025-08" db="UniProtKB">
        <authorList>
            <consortium name="Ensembl"/>
        </authorList>
    </citation>
    <scope>IDENTIFICATION</scope>
</reference>
<keyword evidence="5" id="KW-1185">Reference proteome</keyword>
<evidence type="ECO:0000256" key="1">
    <source>
        <dbReference type="ARBA" id="ARBA00006499"/>
    </source>
</evidence>
<name>A0A2K6F7H6_PROCO</name>
<dbReference type="InterPro" id="IPR003140">
    <property type="entry name" value="PLipase/COase/thioEstase"/>
</dbReference>
<dbReference type="STRING" id="379532.ENSPCOP00000009934"/>
<dbReference type="Ensembl" id="ENSPCOT00000020506.1">
    <property type="protein sequence ID" value="ENSPCOP00000009934.1"/>
    <property type="gene ID" value="ENSPCOG00000016368.1"/>
</dbReference>
<protein>
    <recommendedName>
        <fullName evidence="2">palmitoyl-protein hydrolase</fullName>
        <ecNumber evidence="2">3.1.2.22</ecNumber>
    </recommendedName>
</protein>
<comment type="similarity">
    <text evidence="1">Belongs to the AB hydrolase superfamily. AB hydrolase 2 family.</text>
</comment>
<dbReference type="PANTHER" id="PTHR10655:SF13">
    <property type="entry name" value="ACYL-PROTEIN THIOESTERASE 2"/>
    <property type="match status" value="1"/>
</dbReference>
<dbReference type="EC" id="3.1.2.22" evidence="2"/>